<gene>
    <name evidence="1" type="ORF">J1N35_046111</name>
</gene>
<reference evidence="1 2" key="1">
    <citation type="journal article" date="2021" name="Plant Biotechnol. J.">
        <title>Multi-omics assisted identification of the key and species-specific regulatory components of drought-tolerant mechanisms in Gossypium stocksii.</title>
        <authorList>
            <person name="Yu D."/>
            <person name="Ke L."/>
            <person name="Zhang D."/>
            <person name="Wu Y."/>
            <person name="Sun Y."/>
            <person name="Mei J."/>
            <person name="Sun J."/>
            <person name="Sun Y."/>
        </authorList>
    </citation>
    <scope>NUCLEOTIDE SEQUENCE [LARGE SCALE GENOMIC DNA]</scope>
    <source>
        <strain evidence="2">cv. E1</strain>
        <tissue evidence="1">Leaf</tissue>
    </source>
</reference>
<accession>A0A9D3U5L7</accession>
<dbReference type="AlphaFoldDB" id="A0A9D3U5L7"/>
<dbReference type="Proteomes" id="UP000828251">
    <property type="component" value="Unassembled WGS sequence"/>
</dbReference>
<comment type="caution">
    <text evidence="1">The sequence shown here is derived from an EMBL/GenBank/DDBJ whole genome shotgun (WGS) entry which is preliminary data.</text>
</comment>
<protein>
    <submittedName>
        <fullName evidence="1">Uncharacterized protein</fullName>
    </submittedName>
</protein>
<sequence>MPSSSNSMPPGTFFSKAVEEKYNTNTSKRPFCMEKDNAFFYVRGVSVLFDEYSINAQYGLLESPDEHSKFVKTITIEGLNQVLVDLCVEGTKWTVSRNDYYIFDRVSLKPFLGSLLLRAKENRHPELSISHYCTLSKGQCPYQANEKKNP</sequence>
<dbReference type="OrthoDB" id="990541at2759"/>
<proteinExistence type="predicted"/>
<evidence type="ECO:0000313" key="1">
    <source>
        <dbReference type="EMBL" id="KAH1030316.1"/>
    </source>
</evidence>
<organism evidence="1 2">
    <name type="scientific">Gossypium stocksii</name>
    <dbReference type="NCBI Taxonomy" id="47602"/>
    <lineage>
        <taxon>Eukaryota</taxon>
        <taxon>Viridiplantae</taxon>
        <taxon>Streptophyta</taxon>
        <taxon>Embryophyta</taxon>
        <taxon>Tracheophyta</taxon>
        <taxon>Spermatophyta</taxon>
        <taxon>Magnoliopsida</taxon>
        <taxon>eudicotyledons</taxon>
        <taxon>Gunneridae</taxon>
        <taxon>Pentapetalae</taxon>
        <taxon>rosids</taxon>
        <taxon>malvids</taxon>
        <taxon>Malvales</taxon>
        <taxon>Malvaceae</taxon>
        <taxon>Malvoideae</taxon>
        <taxon>Gossypium</taxon>
    </lineage>
</organism>
<dbReference type="EMBL" id="JAIQCV010000016">
    <property type="protein sequence ID" value="KAH1030316.1"/>
    <property type="molecule type" value="Genomic_DNA"/>
</dbReference>
<evidence type="ECO:0000313" key="2">
    <source>
        <dbReference type="Proteomes" id="UP000828251"/>
    </source>
</evidence>
<keyword evidence="2" id="KW-1185">Reference proteome</keyword>
<name>A0A9D3U5L7_9ROSI</name>